<keyword evidence="2" id="KW-0862">Zinc</keyword>
<evidence type="ECO:0000313" key="10">
    <source>
        <dbReference type="EMBL" id="OIW27900.1"/>
    </source>
</evidence>
<dbReference type="CDD" id="cd00067">
    <property type="entry name" value="GAL4"/>
    <property type="match status" value="1"/>
</dbReference>
<dbReference type="InterPro" id="IPR001138">
    <property type="entry name" value="Zn2Cys6_DnaBD"/>
</dbReference>
<evidence type="ECO:0000256" key="7">
    <source>
        <dbReference type="SAM" id="Coils"/>
    </source>
</evidence>
<evidence type="ECO:0000256" key="8">
    <source>
        <dbReference type="SAM" id="MobiDB-lite"/>
    </source>
</evidence>
<proteinExistence type="predicted"/>
<dbReference type="InterPro" id="IPR036864">
    <property type="entry name" value="Zn2-C6_fun-type_DNA-bd_sf"/>
</dbReference>
<dbReference type="GO" id="GO:0001228">
    <property type="term" value="F:DNA-binding transcription activator activity, RNA polymerase II-specific"/>
    <property type="evidence" value="ECO:0007669"/>
    <property type="project" value="TreeGrafter"/>
</dbReference>
<evidence type="ECO:0000256" key="6">
    <source>
        <dbReference type="ARBA" id="ARBA00023242"/>
    </source>
</evidence>
<keyword evidence="3" id="KW-0805">Transcription regulation</keyword>
<dbReference type="PROSITE" id="PS50048">
    <property type="entry name" value="ZN2_CY6_FUNGAL_2"/>
    <property type="match status" value="1"/>
</dbReference>
<sequence>MLENPGHAAAASAAPVGADAQSNRKHHRSPRPRLSCEECRSRKLSCDRNLPCQRCVRSGKPERCSFTNGVRSRLSPFSPAPTSAPTRLNSDLYDQIRELRSEVAELRQRVNSNDSVARPLGLPLPDARQDPGTVDSGQTLLPEREPEYAQVRDLGASHTHIADTAQHDPKDPCSRSVQGYYRQHSLFRFFAEIPQLFGLIKETANEHFKPRNINLNKAKLTPTDALNLDVAQLAALLPPDRDAETLISTYLDEFERVHRVVHSTTYHPSQNENIVARLRGSQNNSKIALLLSMMTIAVTMGPPSPLRPGSDAFSRVATRYKQKVPDWIYACEKWLRLQNFKRRGLEYYQVSCLVYLAKRINGIKKKRFWNETGALIQEAVMDGLHRDPPSTDSPYTKEMKRRIWSTLRELDLQNSFEHGLPTLLHCLDSDVAAPANVEDGEFNEESETIPTKPMSPYQYTRASYQHLSARSWQLRLAISRLLNGDGSCKPPSEWDVLNASSKITEAMGALPFPLKPAGSDSSDWANLEGPFTWRTLTCQLNDCILALHRHRLQRGDANFSSFSEDVCYTTAKDILSSYKNVPEIQLRSLILLRADILTASLTLTRISLQQPLSQLLPSLIPGATNPELLKYSSALTLLEQCLPIIEERYIDCFNGEPWYPLTMLGAIMLLKIHLGTESRQTAKSSAAQRFLSLYYKHVAEQAAAIPDDDDGDAEMTPSESLVNFDFCDFDLDWDKVMGGEQPGALE</sequence>
<evidence type="ECO:0000256" key="2">
    <source>
        <dbReference type="ARBA" id="ARBA00022833"/>
    </source>
</evidence>
<reference evidence="10 11" key="1">
    <citation type="submission" date="2016-10" db="EMBL/GenBank/DDBJ databases">
        <title>Draft genome sequence of Coniochaeta ligniaria NRRL30616, a lignocellulolytic fungus for bioabatement of inhibitors in plant biomass hydrolysates.</title>
        <authorList>
            <consortium name="DOE Joint Genome Institute"/>
            <person name="Jimenez D.J."/>
            <person name="Hector R.E."/>
            <person name="Riley R."/>
            <person name="Sun H."/>
            <person name="Grigoriev I.V."/>
            <person name="Van Elsas J.D."/>
            <person name="Nichols N.N."/>
        </authorList>
    </citation>
    <scope>NUCLEOTIDE SEQUENCE [LARGE SCALE GENOMIC DNA]</scope>
    <source>
        <strain evidence="10 11">NRRL 30616</strain>
    </source>
</reference>
<keyword evidence="11" id="KW-1185">Reference proteome</keyword>
<evidence type="ECO:0000256" key="4">
    <source>
        <dbReference type="ARBA" id="ARBA00023125"/>
    </source>
</evidence>
<gene>
    <name evidence="10" type="ORF">CONLIGDRAFT_453742</name>
</gene>
<dbReference type="Gene3D" id="4.10.240.10">
    <property type="entry name" value="Zn(2)-C6 fungal-type DNA-binding domain"/>
    <property type="match status" value="1"/>
</dbReference>
<keyword evidence="7" id="KW-0175">Coiled coil</keyword>
<dbReference type="SMART" id="SM00906">
    <property type="entry name" value="Fungal_trans"/>
    <property type="match status" value="1"/>
</dbReference>
<organism evidence="10 11">
    <name type="scientific">Coniochaeta ligniaria NRRL 30616</name>
    <dbReference type="NCBI Taxonomy" id="1408157"/>
    <lineage>
        <taxon>Eukaryota</taxon>
        <taxon>Fungi</taxon>
        <taxon>Dikarya</taxon>
        <taxon>Ascomycota</taxon>
        <taxon>Pezizomycotina</taxon>
        <taxon>Sordariomycetes</taxon>
        <taxon>Sordariomycetidae</taxon>
        <taxon>Coniochaetales</taxon>
        <taxon>Coniochaetaceae</taxon>
        <taxon>Coniochaeta</taxon>
    </lineage>
</organism>
<keyword evidence="1" id="KW-0479">Metal-binding</keyword>
<dbReference type="Pfam" id="PF04082">
    <property type="entry name" value="Fungal_trans"/>
    <property type="match status" value="1"/>
</dbReference>
<dbReference type="InParanoid" id="A0A1J7JF69"/>
<dbReference type="InterPro" id="IPR051430">
    <property type="entry name" value="Fungal_TF_Env_Response"/>
</dbReference>
<name>A0A1J7JF69_9PEZI</name>
<feature type="coiled-coil region" evidence="7">
    <location>
        <begin position="89"/>
        <end position="116"/>
    </location>
</feature>
<dbReference type="PANTHER" id="PTHR31944:SF130">
    <property type="entry name" value="ZN(II)2CYS6 TRANSCRIPTION FACTO (EUROFUNG)"/>
    <property type="match status" value="1"/>
</dbReference>
<dbReference type="CDD" id="cd12148">
    <property type="entry name" value="fungal_TF_MHR"/>
    <property type="match status" value="1"/>
</dbReference>
<dbReference type="SMART" id="SM00066">
    <property type="entry name" value="GAL4"/>
    <property type="match status" value="1"/>
</dbReference>
<keyword evidence="6" id="KW-0539">Nucleus</keyword>
<evidence type="ECO:0000259" key="9">
    <source>
        <dbReference type="PROSITE" id="PS50048"/>
    </source>
</evidence>
<evidence type="ECO:0000256" key="5">
    <source>
        <dbReference type="ARBA" id="ARBA00023163"/>
    </source>
</evidence>
<dbReference type="GO" id="GO:0008270">
    <property type="term" value="F:zinc ion binding"/>
    <property type="evidence" value="ECO:0007669"/>
    <property type="project" value="InterPro"/>
</dbReference>
<dbReference type="AlphaFoldDB" id="A0A1J7JF69"/>
<dbReference type="InterPro" id="IPR007219">
    <property type="entry name" value="XnlR_reg_dom"/>
</dbReference>
<evidence type="ECO:0000256" key="3">
    <source>
        <dbReference type="ARBA" id="ARBA00023015"/>
    </source>
</evidence>
<dbReference type="Pfam" id="PF00172">
    <property type="entry name" value="Zn_clus"/>
    <property type="match status" value="1"/>
</dbReference>
<evidence type="ECO:0000313" key="11">
    <source>
        <dbReference type="Proteomes" id="UP000182658"/>
    </source>
</evidence>
<dbReference type="GO" id="GO:0006351">
    <property type="term" value="P:DNA-templated transcription"/>
    <property type="evidence" value="ECO:0007669"/>
    <property type="project" value="InterPro"/>
</dbReference>
<protein>
    <recommendedName>
        <fullName evidence="9">Zn(2)-C6 fungal-type domain-containing protein</fullName>
    </recommendedName>
</protein>
<accession>A0A1J7JF69</accession>
<keyword evidence="5" id="KW-0804">Transcription</keyword>
<dbReference type="PANTHER" id="PTHR31944">
    <property type="entry name" value="HEME-RESPONSIVE ZINC FINGER TRANSCRIPTION FACTOR HAP1"/>
    <property type="match status" value="1"/>
</dbReference>
<dbReference type="PROSITE" id="PS00463">
    <property type="entry name" value="ZN2_CY6_FUNGAL_1"/>
    <property type="match status" value="1"/>
</dbReference>
<dbReference type="STRING" id="1408157.A0A1J7JF69"/>
<dbReference type="OrthoDB" id="4236860at2759"/>
<dbReference type="EMBL" id="KV875099">
    <property type="protein sequence ID" value="OIW27900.1"/>
    <property type="molecule type" value="Genomic_DNA"/>
</dbReference>
<evidence type="ECO:0000256" key="1">
    <source>
        <dbReference type="ARBA" id="ARBA00022723"/>
    </source>
</evidence>
<dbReference type="Proteomes" id="UP000182658">
    <property type="component" value="Unassembled WGS sequence"/>
</dbReference>
<dbReference type="GO" id="GO:0000978">
    <property type="term" value="F:RNA polymerase II cis-regulatory region sequence-specific DNA binding"/>
    <property type="evidence" value="ECO:0007669"/>
    <property type="project" value="TreeGrafter"/>
</dbReference>
<dbReference type="SUPFAM" id="SSF57701">
    <property type="entry name" value="Zn2/Cys6 DNA-binding domain"/>
    <property type="match status" value="1"/>
</dbReference>
<feature type="domain" description="Zn(2)-C6 fungal-type" evidence="9">
    <location>
        <begin position="35"/>
        <end position="66"/>
    </location>
</feature>
<dbReference type="GO" id="GO:0005634">
    <property type="term" value="C:nucleus"/>
    <property type="evidence" value="ECO:0007669"/>
    <property type="project" value="TreeGrafter"/>
</dbReference>
<feature type="region of interest" description="Disordered" evidence="8">
    <location>
        <begin position="1"/>
        <end position="34"/>
    </location>
</feature>
<feature type="compositionally biased region" description="Low complexity" evidence="8">
    <location>
        <begin position="8"/>
        <end position="20"/>
    </location>
</feature>
<keyword evidence="4" id="KW-0238">DNA-binding</keyword>